<dbReference type="Proteomes" id="UP000002640">
    <property type="component" value="Unassembled WGS sequence"/>
</dbReference>
<evidence type="ECO:0000313" key="2">
    <source>
        <dbReference type="EMBL" id="EGZ10431.1"/>
    </source>
</evidence>
<feature type="compositionally biased region" description="Low complexity" evidence="1">
    <location>
        <begin position="43"/>
        <end position="61"/>
    </location>
</feature>
<accession>G4ZZY9</accession>
<gene>
    <name evidence="2" type="ORF">PHYSODRAFT_260772</name>
</gene>
<dbReference type="PANTHER" id="PTHR35606">
    <property type="entry name" value="CELLULOSE-BINDING FAMILY II PROTEIN"/>
    <property type="match status" value="1"/>
</dbReference>
<dbReference type="PANTHER" id="PTHR35606:SF4">
    <property type="entry name" value="CELLULOSE-BINDING FAMILY II PROTEIN"/>
    <property type="match status" value="1"/>
</dbReference>
<dbReference type="KEGG" id="psoj:PHYSODRAFT_260772"/>
<dbReference type="SUPFAM" id="SSF55486">
    <property type="entry name" value="Metalloproteases ('zincins'), catalytic domain"/>
    <property type="match status" value="2"/>
</dbReference>
<reference evidence="2 3" key="1">
    <citation type="journal article" date="2006" name="Science">
        <title>Phytophthora genome sequences uncover evolutionary origins and mechanisms of pathogenesis.</title>
        <authorList>
            <person name="Tyler B.M."/>
            <person name="Tripathy S."/>
            <person name="Zhang X."/>
            <person name="Dehal P."/>
            <person name="Jiang R.H."/>
            <person name="Aerts A."/>
            <person name="Arredondo F.D."/>
            <person name="Baxter L."/>
            <person name="Bensasson D."/>
            <person name="Beynon J.L."/>
            <person name="Chapman J."/>
            <person name="Damasceno C.M."/>
            <person name="Dorrance A.E."/>
            <person name="Dou D."/>
            <person name="Dickerman A.W."/>
            <person name="Dubchak I.L."/>
            <person name="Garbelotto M."/>
            <person name="Gijzen M."/>
            <person name="Gordon S.G."/>
            <person name="Govers F."/>
            <person name="Grunwald N.J."/>
            <person name="Huang W."/>
            <person name="Ivors K.L."/>
            <person name="Jones R.W."/>
            <person name="Kamoun S."/>
            <person name="Krampis K."/>
            <person name="Lamour K.H."/>
            <person name="Lee M.K."/>
            <person name="McDonald W.H."/>
            <person name="Medina M."/>
            <person name="Meijer H.J."/>
            <person name="Nordberg E.K."/>
            <person name="Maclean D.J."/>
            <person name="Ospina-Giraldo M.D."/>
            <person name="Morris P.F."/>
            <person name="Phuntumart V."/>
            <person name="Putnam N.H."/>
            <person name="Rash S."/>
            <person name="Rose J.K."/>
            <person name="Sakihama Y."/>
            <person name="Salamov A.A."/>
            <person name="Savidor A."/>
            <person name="Scheuring C.F."/>
            <person name="Smith B.M."/>
            <person name="Sobral B.W."/>
            <person name="Terry A."/>
            <person name="Torto-Alalibo T.A."/>
            <person name="Win J."/>
            <person name="Xu Z."/>
            <person name="Zhang H."/>
            <person name="Grigoriev I.V."/>
            <person name="Rokhsar D.S."/>
            <person name="Boore J.L."/>
        </authorList>
    </citation>
    <scope>NUCLEOTIDE SEQUENCE [LARGE SCALE GENOMIC DNA]</scope>
    <source>
        <strain evidence="2 3">P6497</strain>
    </source>
</reference>
<dbReference type="EMBL" id="JH159158">
    <property type="protein sequence ID" value="EGZ10431.1"/>
    <property type="molecule type" value="Genomic_DNA"/>
</dbReference>
<evidence type="ECO:0000256" key="1">
    <source>
        <dbReference type="SAM" id="MobiDB-lite"/>
    </source>
</evidence>
<dbReference type="GeneID" id="20639220"/>
<proteinExistence type="predicted"/>
<feature type="compositionally biased region" description="Polar residues" evidence="1">
    <location>
        <begin position="32"/>
        <end position="42"/>
    </location>
</feature>
<name>G4ZZY9_PHYSP</name>
<feature type="region of interest" description="Disordered" evidence="1">
    <location>
        <begin position="31"/>
        <end position="82"/>
    </location>
</feature>
<evidence type="ECO:0000313" key="3">
    <source>
        <dbReference type="Proteomes" id="UP000002640"/>
    </source>
</evidence>
<keyword evidence="3" id="KW-1185">Reference proteome</keyword>
<dbReference type="InParanoid" id="G4ZZY9"/>
<sequence>MSHPLDLEWNRRSNLVAALVHGCIVRYDHPASSESDGNADQGSSLATQTPPTASPSGPTSTMQDGSDVTQTSTNSSSSGDHATFGIITSKSARPTSIGVWDNRIGPDAKVKVNVNWNVMENKNWILDRIVKNKGMLNYCVRWDSTEKLSKATASKFQAMLEPVKDATLLDWEDDSLGTITVGDSTRMAYGSATKSATASTMLASTRGLILAGARGLAGGFGFDWGQEVNLENMLAMLDEDQLTIVAHEIGHGFGLPDFYEATDKPNAKWPNCIMMAGSSPTVTDSDDWMLRRVLEHLKSRYKF</sequence>
<dbReference type="AlphaFoldDB" id="G4ZZY9"/>
<protein>
    <submittedName>
        <fullName evidence="2">Neutral zinc metallopeptidase, Zn-binding site</fullName>
    </submittedName>
</protein>
<dbReference type="RefSeq" id="XP_009533176.1">
    <property type="nucleotide sequence ID" value="XM_009534881.1"/>
</dbReference>
<organism evidence="2 3">
    <name type="scientific">Phytophthora sojae (strain P6497)</name>
    <name type="common">Soybean stem and root rot agent</name>
    <name type="synonym">Phytophthora megasperma f. sp. glycines</name>
    <dbReference type="NCBI Taxonomy" id="1094619"/>
    <lineage>
        <taxon>Eukaryota</taxon>
        <taxon>Sar</taxon>
        <taxon>Stramenopiles</taxon>
        <taxon>Oomycota</taxon>
        <taxon>Peronosporomycetes</taxon>
        <taxon>Peronosporales</taxon>
        <taxon>Peronosporaceae</taxon>
        <taxon>Phytophthora</taxon>
    </lineage>
</organism>
<feature type="compositionally biased region" description="Polar residues" evidence="1">
    <location>
        <begin position="62"/>
        <end position="82"/>
    </location>
</feature>